<comment type="caution">
    <text evidence="1">The sequence shown here is derived from an EMBL/GenBank/DDBJ whole genome shotgun (WGS) entry which is preliminary data.</text>
</comment>
<reference evidence="1 2" key="1">
    <citation type="submission" date="2017-08" db="EMBL/GenBank/DDBJ databases">
        <title>Comparative genomics of non-oral Prevotella species.</title>
        <authorList>
            <person name="Accetto T."/>
            <person name="Nograsek B."/>
            <person name="Avgustin G."/>
        </authorList>
    </citation>
    <scope>NUCLEOTIDE SEQUENCE [LARGE SCALE GENOMIC DNA]</scope>
    <source>
        <strain evidence="1 2">TC1-1</strain>
    </source>
</reference>
<gene>
    <name evidence="1" type="ORF">CIK91_03765</name>
</gene>
<evidence type="ECO:0000313" key="1">
    <source>
        <dbReference type="EMBL" id="OYP56145.1"/>
    </source>
</evidence>
<dbReference type="EMBL" id="NPJF01000024">
    <property type="protein sequence ID" value="OYP56145.1"/>
    <property type="molecule type" value="Genomic_DNA"/>
</dbReference>
<proteinExistence type="predicted"/>
<organism evidence="1 2">
    <name type="scientific">Segatella bryantii</name>
    <name type="common">Prevotella bryantii</name>
    <dbReference type="NCBI Taxonomy" id="77095"/>
    <lineage>
        <taxon>Bacteria</taxon>
        <taxon>Pseudomonadati</taxon>
        <taxon>Bacteroidota</taxon>
        <taxon>Bacteroidia</taxon>
        <taxon>Bacteroidales</taxon>
        <taxon>Prevotellaceae</taxon>
        <taxon>Segatella</taxon>
    </lineage>
</organism>
<feature type="non-terminal residue" evidence="1">
    <location>
        <position position="1"/>
    </location>
</feature>
<evidence type="ECO:0000313" key="2">
    <source>
        <dbReference type="Proteomes" id="UP000216189"/>
    </source>
</evidence>
<keyword evidence="2" id="KW-1185">Reference proteome</keyword>
<protein>
    <submittedName>
        <fullName evidence="1">Uncharacterized protein</fullName>
    </submittedName>
</protein>
<sequence length="62" mass="6684">LQGRVNNSAYVGGISGEININRTADANGIGCSVYIYPLLFCMNSLPYREGWSGSPSFLIPTQ</sequence>
<name>A0ABX4EIR4_SEGBR</name>
<dbReference type="Proteomes" id="UP000216189">
    <property type="component" value="Unassembled WGS sequence"/>
</dbReference>
<accession>A0ABX4EIR4</accession>